<gene>
    <name evidence="1" type="ORF">N7376_04665</name>
</gene>
<dbReference type="AlphaFoldDB" id="A0AA42GVY5"/>
<protein>
    <submittedName>
        <fullName evidence="1">Uncharacterized protein</fullName>
    </submittedName>
</protein>
<accession>A0AA42GVY5</accession>
<dbReference type="Proteomes" id="UP001158087">
    <property type="component" value="Unassembled WGS sequence"/>
</dbReference>
<dbReference type="EMBL" id="JAODYY010000001">
    <property type="protein sequence ID" value="MDH0123275.1"/>
    <property type="molecule type" value="Genomic_DNA"/>
</dbReference>
<organism evidence="1 2">
    <name type="scientific">Brucella intermedia GD04153</name>
    <dbReference type="NCBI Taxonomy" id="2975438"/>
    <lineage>
        <taxon>Bacteria</taxon>
        <taxon>Pseudomonadati</taxon>
        <taxon>Pseudomonadota</taxon>
        <taxon>Alphaproteobacteria</taxon>
        <taxon>Hyphomicrobiales</taxon>
        <taxon>Brucellaceae</taxon>
        <taxon>Brucella/Ochrobactrum group</taxon>
        <taxon>Brucella</taxon>
    </lineage>
</organism>
<sequence length="188" mass="20666">MDNEKDEDIDILDQLQNGIRILEAQGPMYEKALEELAELDDYLQGKSPAEVHEDAPLKLEDAICLPELRGYFSVDPVLRTPSESLSIKTLRKAISDGQLAVLRPNTKNLYVTRRAVKEWLASCLDQGNQPISSSARIDTTRAVGSRTTPSISSKTATSRLALDAAEMTLSALKNSSTTTSRKSTRTKS</sequence>
<name>A0AA42GVY5_9HYPH</name>
<evidence type="ECO:0000313" key="2">
    <source>
        <dbReference type="Proteomes" id="UP001158087"/>
    </source>
</evidence>
<evidence type="ECO:0000313" key="1">
    <source>
        <dbReference type="EMBL" id="MDH0123275.1"/>
    </source>
</evidence>
<comment type="caution">
    <text evidence="1">The sequence shown here is derived from an EMBL/GenBank/DDBJ whole genome shotgun (WGS) entry which is preliminary data.</text>
</comment>
<reference evidence="1" key="1">
    <citation type="submission" date="2022-09" db="EMBL/GenBank/DDBJ databases">
        <title>Intensive care unit water sources are persistently colonized with multi-drug resistant bacteria and are the site of extensive horizontal gene transfer of antibiotic resistance genes.</title>
        <authorList>
            <person name="Diorio-Toth L."/>
        </authorList>
    </citation>
    <scope>NUCLEOTIDE SEQUENCE</scope>
    <source>
        <strain evidence="1">GD04153</strain>
    </source>
</reference>
<proteinExistence type="predicted"/>